<dbReference type="InterPro" id="IPR050483">
    <property type="entry name" value="CoA-transferase_III_domain"/>
</dbReference>
<dbReference type="InterPro" id="IPR023606">
    <property type="entry name" value="CoA-Trfase_III_dom_1_sf"/>
</dbReference>
<proteinExistence type="predicted"/>
<dbReference type="EMBL" id="JABEPP010000003">
    <property type="protein sequence ID" value="NNM72768.1"/>
    <property type="molecule type" value="Genomic_DNA"/>
</dbReference>
<name>A0A849I5W0_9HYPH</name>
<dbReference type="Proteomes" id="UP000564885">
    <property type="component" value="Unassembled WGS sequence"/>
</dbReference>
<dbReference type="InterPro" id="IPR044855">
    <property type="entry name" value="CoA-Trfase_III_dom3_sf"/>
</dbReference>
<dbReference type="PANTHER" id="PTHR48207:SF4">
    <property type="entry name" value="BLL6097 PROTEIN"/>
    <property type="match status" value="1"/>
</dbReference>
<gene>
    <name evidence="3" type="ORF">HJG44_10305</name>
</gene>
<dbReference type="AlphaFoldDB" id="A0A849I5W0"/>
<evidence type="ECO:0000256" key="1">
    <source>
        <dbReference type="ARBA" id="ARBA00022679"/>
    </source>
</evidence>
<dbReference type="SUPFAM" id="SSF89796">
    <property type="entry name" value="CoA-transferase family III (CaiB/BaiF)"/>
    <property type="match status" value="1"/>
</dbReference>
<dbReference type="Gene3D" id="3.40.50.10540">
    <property type="entry name" value="Crotonobetainyl-coa:carnitine coa-transferase, domain 1"/>
    <property type="match status" value="1"/>
</dbReference>
<evidence type="ECO:0000256" key="2">
    <source>
        <dbReference type="SAM" id="MobiDB-lite"/>
    </source>
</evidence>
<dbReference type="RefSeq" id="WP_171218299.1">
    <property type="nucleotide sequence ID" value="NZ_JABEPP010000003.1"/>
</dbReference>
<dbReference type="GO" id="GO:0008410">
    <property type="term" value="F:CoA-transferase activity"/>
    <property type="evidence" value="ECO:0007669"/>
    <property type="project" value="TreeGrafter"/>
</dbReference>
<dbReference type="InterPro" id="IPR003673">
    <property type="entry name" value="CoA-Trfase_fam_III"/>
</dbReference>
<protein>
    <submittedName>
        <fullName evidence="3">CoA transferase</fullName>
    </submittedName>
</protein>
<dbReference type="Gene3D" id="3.30.1540.10">
    <property type="entry name" value="formyl-coa transferase, domain 3"/>
    <property type="match status" value="1"/>
</dbReference>
<evidence type="ECO:0000313" key="3">
    <source>
        <dbReference type="EMBL" id="NNM72768.1"/>
    </source>
</evidence>
<comment type="caution">
    <text evidence="3">The sequence shown here is derived from an EMBL/GenBank/DDBJ whole genome shotgun (WGS) entry which is preliminary data.</text>
</comment>
<dbReference type="Pfam" id="PF02515">
    <property type="entry name" value="CoA_transf_3"/>
    <property type="match status" value="1"/>
</dbReference>
<reference evidence="3 4" key="1">
    <citation type="submission" date="2020-04" db="EMBL/GenBank/DDBJ databases">
        <title>Enterovirga sp. isolate from soil.</title>
        <authorList>
            <person name="Chea S."/>
            <person name="Kim D.-U."/>
        </authorList>
    </citation>
    <scope>NUCLEOTIDE SEQUENCE [LARGE SCALE GENOMIC DNA]</scope>
    <source>
        <strain evidence="3 4">DB1703</strain>
    </source>
</reference>
<keyword evidence="4" id="KW-1185">Reference proteome</keyword>
<accession>A0A849I5W0</accession>
<dbReference type="PANTHER" id="PTHR48207">
    <property type="entry name" value="SUCCINATE--HYDROXYMETHYLGLUTARATE COA-TRANSFERASE"/>
    <property type="match status" value="1"/>
</dbReference>
<feature type="region of interest" description="Disordered" evidence="2">
    <location>
        <begin position="354"/>
        <end position="376"/>
    </location>
</feature>
<organism evidence="3 4">
    <name type="scientific">Enterovirga aerilata</name>
    <dbReference type="NCBI Taxonomy" id="2730920"/>
    <lineage>
        <taxon>Bacteria</taxon>
        <taxon>Pseudomonadati</taxon>
        <taxon>Pseudomonadota</taxon>
        <taxon>Alphaproteobacteria</taxon>
        <taxon>Hyphomicrobiales</taxon>
        <taxon>Methylobacteriaceae</taxon>
        <taxon>Enterovirga</taxon>
    </lineage>
</organism>
<evidence type="ECO:0000313" key="4">
    <source>
        <dbReference type="Proteomes" id="UP000564885"/>
    </source>
</evidence>
<sequence>MNEIPPGPLAGIRVLDLTSVLMGPFATLQLGDLGADVIKVEPPEGDIVREIGPGRGPKMGGMFLHTNRSKRSIVIDLKRPEGRDALLRLAATADVMIFNMRPKALARLGLDYGSVRAVRPDIVFVGLVGFGQEGPYAARPAYDDLIQGASGVPALVAAASDGTPRYVPVNIADRVVGLFAVQAILAALFHRQRTGEGQEIEVPMFETMTGFVLGDHLGGLTYRPPLDAGGYARLMSRHRRPYQTADGHICVLIYTDKQWRSFFAAVGSPDLIEDPRFRNLKARLRHIDEVYGEAGRIFRTRTTAEWRDVLERADIPNMPMHTLATIQDDPHLKAVGFFEAAEHPAEGPVVSMRVPSRWSRTQPRAGRPAPRLGEHSREVLAEAGFPDREIAALVAGGAVREGGTVPEEMSDRQEEAV</sequence>
<keyword evidence="1 3" id="KW-0808">Transferase</keyword>